<comment type="caution">
    <text evidence="2">The sequence shown here is derived from an EMBL/GenBank/DDBJ whole genome shotgun (WGS) entry which is preliminary data.</text>
</comment>
<feature type="domain" description="SnoaL-like" evidence="1">
    <location>
        <begin position="14"/>
        <end position="138"/>
    </location>
</feature>
<dbReference type="SUPFAM" id="SSF54427">
    <property type="entry name" value="NTF2-like"/>
    <property type="match status" value="1"/>
</dbReference>
<reference evidence="2 3" key="1">
    <citation type="submission" date="2017-07" db="EMBL/GenBank/DDBJ databases">
        <title>First draft Genome Sequence of Nocardia cerradoensis isolated from human infection.</title>
        <authorList>
            <person name="Carrasco G."/>
        </authorList>
    </citation>
    <scope>NUCLEOTIDE SEQUENCE [LARGE SCALE GENOMIC DNA]</scope>
    <source>
        <strain evidence="2 3">CNM20130759</strain>
    </source>
</reference>
<keyword evidence="3" id="KW-1185">Reference proteome</keyword>
<dbReference type="InterPro" id="IPR037401">
    <property type="entry name" value="SnoaL-like"/>
</dbReference>
<dbReference type="Pfam" id="PF13577">
    <property type="entry name" value="SnoaL_4"/>
    <property type="match status" value="1"/>
</dbReference>
<proteinExistence type="predicted"/>
<protein>
    <recommendedName>
        <fullName evidence="1">SnoaL-like domain-containing protein</fullName>
    </recommendedName>
</protein>
<evidence type="ECO:0000313" key="2">
    <source>
        <dbReference type="EMBL" id="OXR42781.1"/>
    </source>
</evidence>
<organism evidence="2 3">
    <name type="scientific">Nocardia cerradoensis</name>
    <dbReference type="NCBI Taxonomy" id="85688"/>
    <lineage>
        <taxon>Bacteria</taxon>
        <taxon>Bacillati</taxon>
        <taxon>Actinomycetota</taxon>
        <taxon>Actinomycetes</taxon>
        <taxon>Mycobacteriales</taxon>
        <taxon>Nocardiaceae</taxon>
        <taxon>Nocardia</taxon>
    </lineage>
</organism>
<evidence type="ECO:0000313" key="3">
    <source>
        <dbReference type="Proteomes" id="UP000215506"/>
    </source>
</evidence>
<dbReference type="EMBL" id="NGAF01000012">
    <property type="protein sequence ID" value="OXR42781.1"/>
    <property type="molecule type" value="Genomic_DNA"/>
</dbReference>
<dbReference type="CDD" id="cd00531">
    <property type="entry name" value="NTF2_like"/>
    <property type="match status" value="1"/>
</dbReference>
<dbReference type="AlphaFoldDB" id="A0A231H1R3"/>
<dbReference type="InterPro" id="IPR032710">
    <property type="entry name" value="NTF2-like_dom_sf"/>
</dbReference>
<dbReference type="Gene3D" id="3.10.450.50">
    <property type="match status" value="1"/>
</dbReference>
<gene>
    <name evidence="2" type="ORF">B7C42_05119</name>
</gene>
<sequence>MTEIELTDILRRLRRVEDELAIMRIIASYGPLVDAGQAEATAELWCADGEYDVEGWQMRGRDQVRAMVDSSAHRTLITAGSAHFQGPARIAVDGDEALAVFESLLVHRESEGYQVLRASVHRLELRRESDGWRIARRTARLLDGGEQARELLSTFAGRRGDRPSPDSGD</sequence>
<accession>A0A231H1R3</accession>
<name>A0A231H1R3_9NOCA</name>
<evidence type="ECO:0000259" key="1">
    <source>
        <dbReference type="Pfam" id="PF13577"/>
    </source>
</evidence>
<dbReference type="Proteomes" id="UP000215506">
    <property type="component" value="Unassembled WGS sequence"/>
</dbReference>
<dbReference type="RefSeq" id="WP_094026839.1">
    <property type="nucleotide sequence ID" value="NZ_NGAF01000012.1"/>
</dbReference>